<comment type="similarity">
    <text evidence="2">Belongs to the NRDE2 family.</text>
</comment>
<organism evidence="5 6">
    <name type="scientific">Orchesella cincta</name>
    <name type="common">Springtail</name>
    <name type="synonym">Podura cincta</name>
    <dbReference type="NCBI Taxonomy" id="48709"/>
    <lineage>
        <taxon>Eukaryota</taxon>
        <taxon>Metazoa</taxon>
        <taxon>Ecdysozoa</taxon>
        <taxon>Arthropoda</taxon>
        <taxon>Hexapoda</taxon>
        <taxon>Collembola</taxon>
        <taxon>Entomobryomorpha</taxon>
        <taxon>Entomobryoidea</taxon>
        <taxon>Orchesellidae</taxon>
        <taxon>Orchesellinae</taxon>
        <taxon>Orchesella</taxon>
    </lineage>
</organism>
<feature type="compositionally biased region" description="Basic residues" evidence="4">
    <location>
        <begin position="110"/>
        <end position="138"/>
    </location>
</feature>
<dbReference type="PANTHER" id="PTHR13471">
    <property type="entry name" value="TETRATRICOPEPTIDE-LIKE HELICAL"/>
    <property type="match status" value="1"/>
</dbReference>
<dbReference type="OMA" id="GDKCVEY"/>
<proteinExistence type="inferred from homology"/>
<accession>A0A1D2N7G5</accession>
<feature type="region of interest" description="Disordered" evidence="4">
    <location>
        <begin position="212"/>
        <end position="292"/>
    </location>
</feature>
<feature type="region of interest" description="Disordered" evidence="4">
    <location>
        <begin position="1403"/>
        <end position="1468"/>
    </location>
</feature>
<dbReference type="PANTHER" id="PTHR13471:SF0">
    <property type="entry name" value="NUCLEAR EXOSOME REGULATOR NRDE2"/>
    <property type="match status" value="1"/>
</dbReference>
<feature type="compositionally biased region" description="Basic and acidic residues" evidence="4">
    <location>
        <begin position="139"/>
        <end position="158"/>
    </location>
</feature>
<evidence type="ECO:0000256" key="3">
    <source>
        <dbReference type="ARBA" id="ARBA00023242"/>
    </source>
</evidence>
<dbReference type="InterPro" id="IPR013633">
    <property type="entry name" value="NRDE-2"/>
</dbReference>
<dbReference type="Proteomes" id="UP000094527">
    <property type="component" value="Unassembled WGS sequence"/>
</dbReference>
<gene>
    <name evidence="5" type="ORF">Ocin01_05473</name>
</gene>
<dbReference type="GO" id="GO:1902369">
    <property type="term" value="P:negative regulation of RNA catabolic process"/>
    <property type="evidence" value="ECO:0007669"/>
    <property type="project" value="TreeGrafter"/>
</dbReference>
<evidence type="ECO:0000256" key="2">
    <source>
        <dbReference type="ARBA" id="ARBA00009265"/>
    </source>
</evidence>
<comment type="caution">
    <text evidence="5">The sequence shown here is derived from an EMBL/GenBank/DDBJ whole genome shotgun (WGS) entry which is preliminary data.</text>
</comment>
<feature type="compositionally biased region" description="Acidic residues" evidence="4">
    <location>
        <begin position="1405"/>
        <end position="1437"/>
    </location>
</feature>
<protein>
    <submittedName>
        <fullName evidence="5">Protein NRDE2</fullName>
    </submittedName>
</protein>
<evidence type="ECO:0000313" key="5">
    <source>
        <dbReference type="EMBL" id="ODN01210.1"/>
    </source>
</evidence>
<evidence type="ECO:0000256" key="4">
    <source>
        <dbReference type="SAM" id="MobiDB-lite"/>
    </source>
</evidence>
<dbReference type="GO" id="GO:0071013">
    <property type="term" value="C:catalytic step 2 spliceosome"/>
    <property type="evidence" value="ECO:0007669"/>
    <property type="project" value="TreeGrafter"/>
</dbReference>
<reference evidence="5 6" key="1">
    <citation type="journal article" date="2016" name="Genome Biol. Evol.">
        <title>Gene Family Evolution Reflects Adaptation to Soil Environmental Stressors in the Genome of the Collembolan Orchesella cincta.</title>
        <authorList>
            <person name="Faddeeva-Vakhrusheva A."/>
            <person name="Derks M.F."/>
            <person name="Anvar S.Y."/>
            <person name="Agamennone V."/>
            <person name="Suring W."/>
            <person name="Smit S."/>
            <person name="van Straalen N.M."/>
            <person name="Roelofs D."/>
        </authorList>
    </citation>
    <scope>NUCLEOTIDE SEQUENCE [LARGE SCALE GENOMIC DNA]</scope>
    <source>
        <tissue evidence="5">Mixed pool</tissue>
    </source>
</reference>
<feature type="region of interest" description="Disordered" evidence="4">
    <location>
        <begin position="1"/>
        <end position="195"/>
    </location>
</feature>
<evidence type="ECO:0000313" key="6">
    <source>
        <dbReference type="Proteomes" id="UP000094527"/>
    </source>
</evidence>
<dbReference type="GO" id="GO:0031048">
    <property type="term" value="P:regulatory ncRNA-mediated heterochromatin formation"/>
    <property type="evidence" value="ECO:0007669"/>
    <property type="project" value="TreeGrafter"/>
</dbReference>
<evidence type="ECO:0000256" key="1">
    <source>
        <dbReference type="ARBA" id="ARBA00004123"/>
    </source>
</evidence>
<dbReference type="OrthoDB" id="297219at2759"/>
<dbReference type="EMBL" id="LJIJ01000167">
    <property type="protein sequence ID" value="ODN01210.1"/>
    <property type="molecule type" value="Genomic_DNA"/>
</dbReference>
<keyword evidence="3" id="KW-0539">Nucleus</keyword>
<keyword evidence="6" id="KW-1185">Reference proteome</keyword>
<feature type="compositionally biased region" description="Gly residues" evidence="4">
    <location>
        <begin position="7"/>
        <end position="44"/>
    </location>
</feature>
<feature type="compositionally biased region" description="Polar residues" evidence="4">
    <location>
        <begin position="177"/>
        <end position="186"/>
    </location>
</feature>
<feature type="compositionally biased region" description="Polar residues" evidence="4">
    <location>
        <begin position="239"/>
        <end position="250"/>
    </location>
</feature>
<sequence>MSMFPAYGGGGGGRGRGGGSNRRGHGSGGSSNYGYMGDRGGGGHSGHHRGGGGGGYDNNRGRMSQNNQRDDYSEDVSWPEDGGYNNRQEGHDKHRKRHRSPDSRSGSSSSKKRKRRSRSRSRSPHSSRQHHGHHHHQHQDRDRNRDSQRDNEGQRGRSDNNGGNNRRSRWDNGPGSHEQQQPQAQPLFNHPWGQVPPLGLVAPGMLVPPPGVPPSLLGGPPPGMWHPSADPWVLDNDPFRQNQPNYQQGGREQYDNRRRGNDSRWDNDRGRGGDRDHHGGGQESFGSQEHRRLRMSQSFPKKVFLEEVGLPTEFAFRLDTSSNPSQANYRSLGMQQKSNYQFGRGVFGASEDEMSKMYSKFHAFRCKMPDVDDDSHSSDESEKASKDRSLTVAKDFISMGKDDDEENDDRIDISKDFETYSLEHKEGEMSVKERIEYYNKEVRNQPQNIALWKEFVRFQDKVFEQSDEIFDHEEEGVSSGSRDAKKKKKSNRKSLLEKKIAILEKGLETNPKNLELHLLRLDYLLELYKPSYVLNEWKKLVTQYQQIAPFWIEYLLFSASELLVYSNSSTVNIFETCFQKFRLMMNPQYPAFQRPQKFPLFISDITFAFSLLLKNAGFMERAVAVHQSQLEFDFFCPRKRFTDETLLSWRDNLDIFEKFWDTGTPRFGENGAIGWLNYVDSPPADRVNIALPDSTISEFEDDAFDTLNEELNSQGTDSKQIQKPNIWLNVESCRSKLYWLPWRVSCSDIEDCEDAQRVVASSDIKNFVCPVPTVDFISEFDRNAVYFRHIVNFLITLREDFLPHTQAVDLVCSPFLSVSLTESSSLFSEIYYWRRFADLYVGSDAEPASKSQHVFAPEGFKLLDLVSPNLTTTPVLRPALFDLSQEAGNLDEKRSTLLKQNDDKFMETFHRVVEKGIELLDPEFAGLLFEMFLRFEQKLTCTRSGDIKQRVKFAKGFMKQEKIRNSIGGYREMAMLEYFGGSTEKAIALLIKTIDITGKTMNLQEWDQVDLEKNWKSVTDLVSLYHQLVQLYLEGNNDSKAYFTLVQLGNCFQPAKPDTSIDSEWKPKTNSLLKATRAFEKIMSVLIPNFLCSKNEESETEAEKEKPELISSEIYYKYGGDKCVEYMLQQRNLIVEWTSVYALFQFFSNDFDAASRVFEGVLGRLSTEQLNRREGYNPDLIRIHIREQLYISWCNLAARCLVKDPLMNSKFRNILGMALQEFPSSPPLLLLFTDVENQTSIAGKLWRLMMATMKQDSAKNVTHWAPLLMGIGLARKIEELERDEEVGLPTFGLGGPAVPQDTIFYKLDSMISVAEQHPGARNCPLLWRVHLKLLALRTREGKDLSRARATFYEAIRHCPSSKAIYLDGVTYFPDMMHEVNDLLAEKQLLIRLPLEELEVLLLTEEGGEQDEKEENDEDVDEVEEIEEEQQEENVSEVEESKVEESKVSVKRNKRPRESRSDGELGDSE</sequence>
<feature type="compositionally biased region" description="Pro residues" evidence="4">
    <location>
        <begin position="212"/>
        <end position="224"/>
    </location>
</feature>
<dbReference type="Pfam" id="PF08424">
    <property type="entry name" value="NRDE-2"/>
    <property type="match status" value="1"/>
</dbReference>
<name>A0A1D2N7G5_ORCCI</name>
<feature type="compositionally biased region" description="Basic and acidic residues" evidence="4">
    <location>
        <begin position="1438"/>
        <end position="1447"/>
    </location>
</feature>
<dbReference type="STRING" id="48709.A0A1D2N7G5"/>
<feature type="compositionally biased region" description="Basic and acidic residues" evidence="4">
    <location>
        <begin position="252"/>
        <end position="280"/>
    </location>
</feature>
<comment type="subcellular location">
    <subcellularLocation>
        <location evidence="1">Nucleus</location>
    </subcellularLocation>
</comment>